<feature type="region of interest" description="Disordered" evidence="1">
    <location>
        <begin position="48"/>
        <end position="70"/>
    </location>
</feature>
<accession>A0A834DC30</accession>
<sequence length="179" mass="18444">MLACPPACPAVFPRSPPCLGGVPTCSDRPLQQGSVVVLATALLHAPPLPGPPAHAQSPRGWPHRAGRTGSPRAPTWWGLCAKCIFRPFGGPGRSQGEKGSRRPRWADTAHATRSCVEYPLRKGDAVAPPSSACVCFTAVGAGTERGSAPLSSVLMCRAPGRATRGLPAAGEAGLDELTP</sequence>
<dbReference type="EMBL" id="JABVXQ010000016">
    <property type="protein sequence ID" value="KAF6073447.1"/>
    <property type="molecule type" value="Genomic_DNA"/>
</dbReference>
<evidence type="ECO:0000313" key="2">
    <source>
        <dbReference type="EMBL" id="KAF6073447.1"/>
    </source>
</evidence>
<name>A0A834DC30_9CHIR</name>
<reference evidence="2 3" key="1">
    <citation type="journal article" date="2020" name="Nature">
        <title>Six reference-quality genomes reveal evolution of bat adaptations.</title>
        <authorList>
            <person name="Jebb D."/>
            <person name="Huang Z."/>
            <person name="Pippel M."/>
            <person name="Hughes G.M."/>
            <person name="Lavrichenko K."/>
            <person name="Devanna P."/>
            <person name="Winkler S."/>
            <person name="Jermiin L.S."/>
            <person name="Skirmuntt E.C."/>
            <person name="Katzourakis A."/>
            <person name="Burkitt-Gray L."/>
            <person name="Ray D.A."/>
            <person name="Sullivan K.A.M."/>
            <person name="Roscito J.G."/>
            <person name="Kirilenko B.M."/>
            <person name="Davalos L.M."/>
            <person name="Corthals A.P."/>
            <person name="Power M.L."/>
            <person name="Jones G."/>
            <person name="Ransome R.D."/>
            <person name="Dechmann D.K.N."/>
            <person name="Locatelli A.G."/>
            <person name="Puechmaille S.J."/>
            <person name="Fedrigo O."/>
            <person name="Jarvis E.D."/>
            <person name="Hiller M."/>
            <person name="Vernes S.C."/>
            <person name="Myers E.W."/>
            <person name="Teeling E.C."/>
        </authorList>
    </citation>
    <scope>NUCLEOTIDE SEQUENCE [LARGE SCALE GENOMIC DNA]</scope>
    <source>
        <tissue evidence="2">Muscle</tissue>
    </source>
</reference>
<dbReference type="AlphaFoldDB" id="A0A834DC30"/>
<protein>
    <submittedName>
        <fullName evidence="2">Uncharacterized protein</fullName>
    </submittedName>
</protein>
<evidence type="ECO:0000256" key="1">
    <source>
        <dbReference type="SAM" id="MobiDB-lite"/>
    </source>
</evidence>
<dbReference type="Proteomes" id="UP000664940">
    <property type="component" value="Unassembled WGS sequence"/>
</dbReference>
<proteinExistence type="predicted"/>
<organism evidence="2 3">
    <name type="scientific">Phyllostomus discolor</name>
    <name type="common">pale spear-nosed bat</name>
    <dbReference type="NCBI Taxonomy" id="89673"/>
    <lineage>
        <taxon>Eukaryota</taxon>
        <taxon>Metazoa</taxon>
        <taxon>Chordata</taxon>
        <taxon>Craniata</taxon>
        <taxon>Vertebrata</taxon>
        <taxon>Euteleostomi</taxon>
        <taxon>Mammalia</taxon>
        <taxon>Eutheria</taxon>
        <taxon>Laurasiatheria</taxon>
        <taxon>Chiroptera</taxon>
        <taxon>Yangochiroptera</taxon>
        <taxon>Phyllostomidae</taxon>
        <taxon>Phyllostominae</taxon>
        <taxon>Phyllostomus</taxon>
    </lineage>
</organism>
<evidence type="ECO:0000313" key="3">
    <source>
        <dbReference type="Proteomes" id="UP000664940"/>
    </source>
</evidence>
<gene>
    <name evidence="2" type="ORF">HJG60_009571</name>
</gene>
<comment type="caution">
    <text evidence="2">The sequence shown here is derived from an EMBL/GenBank/DDBJ whole genome shotgun (WGS) entry which is preliminary data.</text>
</comment>